<sequence length="254" mass="29451">MSDDENDYMSDKFLAEDHKPGLMPKIFLQKHKKIEEGKLKGIQNKTKPIKLKEIEKRNEKLNEALDETNKGFALLSKMGFKKGMGLGKEGQGRSEPLPLEIKEGRKGLGTEAEENMRKQKQIDALVFMSKKRKIVEDTLKGNFEHRMKEKICERQVNSDLYKSQKACQHLDNLKNLDAAYSWSWPAIKKETNEGDTGDEEDEDFDEPDIYSKLKILTSYLRNTHYYCIWCGSTFQDLDELNTYCPGDNFEVHEL</sequence>
<organism evidence="5 6">
    <name type="scientific">Hydra vulgaris</name>
    <name type="common">Hydra</name>
    <name type="synonym">Hydra attenuata</name>
    <dbReference type="NCBI Taxonomy" id="6087"/>
    <lineage>
        <taxon>Eukaryota</taxon>
        <taxon>Metazoa</taxon>
        <taxon>Cnidaria</taxon>
        <taxon>Hydrozoa</taxon>
        <taxon>Hydroidolina</taxon>
        <taxon>Anthoathecata</taxon>
        <taxon>Aplanulata</taxon>
        <taxon>Hydridae</taxon>
        <taxon>Hydra</taxon>
    </lineage>
</organism>
<dbReference type="SMART" id="SM01173">
    <property type="entry name" value="DUF4187"/>
    <property type="match status" value="1"/>
</dbReference>
<proteinExistence type="inferred from homology"/>
<dbReference type="RefSeq" id="XP_065670145.1">
    <property type="nucleotide sequence ID" value="XM_065814073.1"/>
</dbReference>
<comment type="similarity">
    <text evidence="1">Belongs to the GPATCH11 family.</text>
</comment>
<dbReference type="InterPro" id="IPR000467">
    <property type="entry name" value="G_patch_dom"/>
</dbReference>
<evidence type="ECO:0000256" key="3">
    <source>
        <dbReference type="ARBA" id="ARBA00030688"/>
    </source>
</evidence>
<gene>
    <name evidence="6" type="primary">LOC100213493</name>
</gene>
<evidence type="ECO:0000256" key="1">
    <source>
        <dbReference type="ARBA" id="ARBA00007140"/>
    </source>
</evidence>
<keyword evidence="5" id="KW-1185">Reference proteome</keyword>
<feature type="domain" description="G-patch" evidence="4">
    <location>
        <begin position="67"/>
        <end position="113"/>
    </location>
</feature>
<evidence type="ECO:0000313" key="6">
    <source>
        <dbReference type="RefSeq" id="XP_065670145.1"/>
    </source>
</evidence>
<dbReference type="Proteomes" id="UP001652625">
    <property type="component" value="Chromosome 12"/>
</dbReference>
<accession>A0ABM4D757</accession>
<protein>
    <recommendedName>
        <fullName evidence="2">G patch domain-containing protein 11</fullName>
    </recommendedName>
    <alternativeName>
        <fullName evidence="3">Coiled-coil domain-containing protein 75</fullName>
    </alternativeName>
</protein>
<reference evidence="6" key="1">
    <citation type="submission" date="2025-08" db="UniProtKB">
        <authorList>
            <consortium name="RefSeq"/>
        </authorList>
    </citation>
    <scope>IDENTIFICATION</scope>
</reference>
<dbReference type="PANTHER" id="PTHR21032">
    <property type="entry name" value="G PATCH DOMAIN-CONTAINING PROTEIN 11"/>
    <property type="match status" value="1"/>
</dbReference>
<evidence type="ECO:0000256" key="2">
    <source>
        <dbReference type="ARBA" id="ARBA00021978"/>
    </source>
</evidence>
<dbReference type="PANTHER" id="PTHR21032:SF0">
    <property type="entry name" value="G PATCH DOMAIN-CONTAINING PROTEIN 11"/>
    <property type="match status" value="1"/>
</dbReference>
<evidence type="ECO:0000313" key="5">
    <source>
        <dbReference type="Proteomes" id="UP001652625"/>
    </source>
</evidence>
<dbReference type="InterPro" id="IPR039249">
    <property type="entry name" value="GPATCH11"/>
</dbReference>
<dbReference type="InterPro" id="IPR025239">
    <property type="entry name" value="DUF4187"/>
</dbReference>
<name>A0ABM4D757_HYDVU</name>
<dbReference type="GeneID" id="100213493"/>
<evidence type="ECO:0000259" key="4">
    <source>
        <dbReference type="PROSITE" id="PS50174"/>
    </source>
</evidence>
<dbReference type="Pfam" id="PF13821">
    <property type="entry name" value="DUF4187"/>
    <property type="match status" value="1"/>
</dbReference>
<dbReference type="Pfam" id="PF01585">
    <property type="entry name" value="G-patch"/>
    <property type="match status" value="1"/>
</dbReference>
<dbReference type="PROSITE" id="PS50174">
    <property type="entry name" value="G_PATCH"/>
    <property type="match status" value="1"/>
</dbReference>
<dbReference type="SMART" id="SM00443">
    <property type="entry name" value="G_patch"/>
    <property type="match status" value="1"/>
</dbReference>